<protein>
    <submittedName>
        <fullName evidence="1">Uncharacterized protein</fullName>
    </submittedName>
</protein>
<gene>
    <name evidence="1" type="ORF">PSON_ATCC_30995.1.T0640158</name>
</gene>
<evidence type="ECO:0000313" key="2">
    <source>
        <dbReference type="Proteomes" id="UP000692954"/>
    </source>
</evidence>
<organism evidence="1 2">
    <name type="scientific">Paramecium sonneborni</name>
    <dbReference type="NCBI Taxonomy" id="65129"/>
    <lineage>
        <taxon>Eukaryota</taxon>
        <taxon>Sar</taxon>
        <taxon>Alveolata</taxon>
        <taxon>Ciliophora</taxon>
        <taxon>Intramacronucleata</taxon>
        <taxon>Oligohymenophorea</taxon>
        <taxon>Peniculida</taxon>
        <taxon>Parameciidae</taxon>
        <taxon>Paramecium</taxon>
    </lineage>
</organism>
<dbReference type="AlphaFoldDB" id="A0A8S1NZW2"/>
<sequence length="96" mass="11736">MSLMYQSFKPLLKHYFLNKPITLLQDRINKKILKYIVDSKISLLQKIFRLYNVQDDRYQQVFQERNIFQQQQFNDFQSLLNFFKYLLFKIASSASI</sequence>
<evidence type="ECO:0000313" key="1">
    <source>
        <dbReference type="EMBL" id="CAD8095403.1"/>
    </source>
</evidence>
<proteinExistence type="predicted"/>
<name>A0A8S1NZW2_9CILI</name>
<dbReference type="Proteomes" id="UP000692954">
    <property type="component" value="Unassembled WGS sequence"/>
</dbReference>
<reference evidence="1" key="1">
    <citation type="submission" date="2021-01" db="EMBL/GenBank/DDBJ databases">
        <authorList>
            <consortium name="Genoscope - CEA"/>
            <person name="William W."/>
        </authorList>
    </citation>
    <scope>NUCLEOTIDE SEQUENCE</scope>
</reference>
<dbReference type="EMBL" id="CAJJDN010000064">
    <property type="protein sequence ID" value="CAD8095403.1"/>
    <property type="molecule type" value="Genomic_DNA"/>
</dbReference>
<comment type="caution">
    <text evidence="1">The sequence shown here is derived from an EMBL/GenBank/DDBJ whole genome shotgun (WGS) entry which is preliminary data.</text>
</comment>
<accession>A0A8S1NZW2</accession>
<keyword evidence="2" id="KW-1185">Reference proteome</keyword>